<evidence type="ECO:0000313" key="2">
    <source>
        <dbReference type="EMBL" id="CAC5405340.1"/>
    </source>
</evidence>
<sequence length="575" mass="66506">MEQIEKDVAKIHDIKSQLDSLAQRIDMVKKSVEAVQDRSNKVEKSAEDIRHIVNIVINKCSYNKAQIDALENSVKLLRKQLSDNNLDKNNVEKLCALEVDMTELKWRSMKNNLIFTGLGYQRDEDTELKVRDFIFNELLISDHIQFGNVHRFGKRDRTGHRSIVARFAVRRDLERKKENKVALLVRDKLYIDGVLYKPNDQRREFREAAITNNSTRRNTSPGTPNIPPIPNNKVQPVTCPPVPPRPFKRLRVDSDRETLNTHITICPRHVSYNDEDTLKYFYNYDTVVANGISLERKYGCTCRVNPYGHRLLDMCKKMNLFIANSRIGDKNDGRRICNDASMVDSLIVSSNLFPLIKSFEVVEFNPILSDVPSKIGFNIYTWNRLKTNKVLSRLNDKLAKWCSSKGDKFVDCVKENQSDQLKEIGNALDNLLIAENVDQADLNNVLSNICKIFNDSSKIIFGTKRTGLFHKKQNERPWFTDTCKNERNLFHQAKQRYKSSKNLTNKKAMKEASISYKRAMNCSYHTFQENIANDLNVKSKSDPKNLWKYLNSIGKQKSINKSLVGIEQFLKFLKN</sequence>
<dbReference type="OrthoDB" id="6502337at2759"/>
<feature type="region of interest" description="Disordered" evidence="1">
    <location>
        <begin position="214"/>
        <end position="240"/>
    </location>
</feature>
<feature type="compositionally biased region" description="Polar residues" evidence="1">
    <location>
        <begin position="214"/>
        <end position="223"/>
    </location>
</feature>
<dbReference type="AlphaFoldDB" id="A0A6J8DE37"/>
<dbReference type="EMBL" id="CACVKT020007119">
    <property type="protein sequence ID" value="CAC5405340.1"/>
    <property type="molecule type" value="Genomic_DNA"/>
</dbReference>
<keyword evidence="3" id="KW-1185">Reference proteome</keyword>
<name>A0A6J8DE37_MYTCO</name>
<reference evidence="2 3" key="1">
    <citation type="submission" date="2020-06" db="EMBL/GenBank/DDBJ databases">
        <authorList>
            <person name="Li R."/>
            <person name="Bekaert M."/>
        </authorList>
    </citation>
    <scope>NUCLEOTIDE SEQUENCE [LARGE SCALE GENOMIC DNA]</scope>
    <source>
        <strain evidence="3">wild</strain>
    </source>
</reference>
<evidence type="ECO:0000313" key="3">
    <source>
        <dbReference type="Proteomes" id="UP000507470"/>
    </source>
</evidence>
<dbReference type="Proteomes" id="UP000507470">
    <property type="component" value="Unassembled WGS sequence"/>
</dbReference>
<gene>
    <name evidence="2" type="ORF">MCOR_39045</name>
</gene>
<organism evidence="2 3">
    <name type="scientific">Mytilus coruscus</name>
    <name type="common">Sea mussel</name>
    <dbReference type="NCBI Taxonomy" id="42192"/>
    <lineage>
        <taxon>Eukaryota</taxon>
        <taxon>Metazoa</taxon>
        <taxon>Spiralia</taxon>
        <taxon>Lophotrochozoa</taxon>
        <taxon>Mollusca</taxon>
        <taxon>Bivalvia</taxon>
        <taxon>Autobranchia</taxon>
        <taxon>Pteriomorphia</taxon>
        <taxon>Mytilida</taxon>
        <taxon>Mytiloidea</taxon>
        <taxon>Mytilidae</taxon>
        <taxon>Mytilinae</taxon>
        <taxon>Mytilus</taxon>
    </lineage>
</organism>
<evidence type="ECO:0008006" key="4">
    <source>
        <dbReference type="Google" id="ProtNLM"/>
    </source>
</evidence>
<protein>
    <recommendedName>
        <fullName evidence="4">DZIP3-like HEPN domain-containing protein</fullName>
    </recommendedName>
</protein>
<accession>A0A6J8DE37</accession>
<evidence type="ECO:0000256" key="1">
    <source>
        <dbReference type="SAM" id="MobiDB-lite"/>
    </source>
</evidence>
<proteinExistence type="predicted"/>